<evidence type="ECO:0000313" key="3">
    <source>
        <dbReference type="Proteomes" id="UP000190827"/>
    </source>
</evidence>
<keyword evidence="3" id="KW-1185">Reference proteome</keyword>
<proteinExistence type="predicted"/>
<evidence type="ECO:0000313" key="2">
    <source>
        <dbReference type="EMBL" id="SKC75620.1"/>
    </source>
</evidence>
<dbReference type="Proteomes" id="UP000190827">
    <property type="component" value="Unassembled WGS sequence"/>
</dbReference>
<dbReference type="SUPFAM" id="SSF109854">
    <property type="entry name" value="DinB/YfiT-like putative metalloenzymes"/>
    <property type="match status" value="1"/>
</dbReference>
<dbReference type="InterPro" id="IPR034660">
    <property type="entry name" value="DinB/YfiT-like"/>
</dbReference>
<evidence type="ECO:0000259" key="1">
    <source>
        <dbReference type="Pfam" id="PF12867"/>
    </source>
</evidence>
<reference evidence="2 3" key="1">
    <citation type="submission" date="2017-02" db="EMBL/GenBank/DDBJ databases">
        <authorList>
            <person name="Varghese N."/>
            <person name="Submissions S."/>
        </authorList>
    </citation>
    <scope>NUCLEOTIDE SEQUENCE [LARGE SCALE GENOMIC DNA]</scope>
    <source>
        <strain evidence="2 3">VKM Ac-1787</strain>
    </source>
</reference>
<dbReference type="Pfam" id="PF12867">
    <property type="entry name" value="DinB_2"/>
    <property type="match status" value="1"/>
</dbReference>
<dbReference type="Gene3D" id="1.20.120.450">
    <property type="entry name" value="dinb family like domain"/>
    <property type="match status" value="1"/>
</dbReference>
<organism evidence="2 3">
    <name type="scientific">Plantibacter cousiniae</name>
    <name type="common">nom. nud.</name>
    <dbReference type="NCBI Taxonomy" id="199709"/>
    <lineage>
        <taxon>Bacteria</taxon>
        <taxon>Bacillati</taxon>
        <taxon>Actinomycetota</taxon>
        <taxon>Actinomycetes</taxon>
        <taxon>Micrococcales</taxon>
        <taxon>Microbacteriaceae</taxon>
        <taxon>Plantibacter</taxon>
    </lineage>
</organism>
<comment type="caution">
    <text evidence="2">The sequence shown here is derived from an EMBL/GenBank/DDBJ whole genome shotgun (WGS) entry which is preliminary data.</text>
</comment>
<dbReference type="EMBL" id="FUZO01000004">
    <property type="protein sequence ID" value="SKC75620.1"/>
    <property type="molecule type" value="Genomic_DNA"/>
</dbReference>
<accession>A0ABY1LRF0</accession>
<protein>
    <submittedName>
        <fullName evidence="2">DinB superfamily protein</fullName>
    </submittedName>
</protein>
<sequence>MTTNTPDDDTIVPDTKNWTWVLERACPECGMDTSRFGFRDLPGLILENAAAWPAVLERADVRERPDPQTWSPLEYAAHVRDVFRIFDVRLRLVLDEDDPAFENWDQDATALEERYGEQDPNRVSAELVEAATVLAAAFERVPDEALTRTGRRSDGARFTTETLGRYFIHDPVHHLWDVTSARS</sequence>
<dbReference type="InterPro" id="IPR024775">
    <property type="entry name" value="DinB-like"/>
</dbReference>
<feature type="domain" description="DinB-like" evidence="1">
    <location>
        <begin position="56"/>
        <end position="176"/>
    </location>
</feature>
<dbReference type="RefSeq" id="WP_079707431.1">
    <property type="nucleotide sequence ID" value="NZ_FUZO01000004.1"/>
</dbReference>
<gene>
    <name evidence="2" type="ORF">SAMN06295973_3775</name>
</gene>
<name>A0ABY1LRF0_9MICO</name>